<evidence type="ECO:0000313" key="2">
    <source>
        <dbReference type="EMBL" id="CAE7308786.1"/>
    </source>
</evidence>
<dbReference type="EMBL" id="CAJNIZ010010957">
    <property type="protein sequence ID" value="CAE7308786.1"/>
    <property type="molecule type" value="Genomic_DNA"/>
</dbReference>
<sequence>EKEQKADSKDFAYALSGTCQPHPWHAKGEAPCFEEAPEGNECNPAEAANCIYSTAKAVLEQSHQDFFQQLVCSDPHYAVLSSQLGHGGKEKEVPDHRSLGSLSQISTETPETEQSEASTLDTGDGHQEDWKEWRSESCGIMRCWAIGEFIFCLQQSSKTSPLILEASSTSCLYAADNKLQEKQVKLQKFQMPQDKPEKHVPAFPSGEHVCERQTPRKTESLKGRSTDSQGYPKEPGRVRLRITPQHFSPLGTTFRDVQVDFFTASFTIRAIDCEGYAWTASSNNLPGRLAVDQCKFKINPNGKDVTISLSKADDDQQWRDMTRLELSRPYNQKGDLKHPRPPTENQTIPAHRSRPVPSRLQRNFI</sequence>
<feature type="region of interest" description="Disordered" evidence="1">
    <location>
        <begin position="328"/>
        <end position="365"/>
    </location>
</feature>
<feature type="region of interest" description="Disordered" evidence="1">
    <location>
        <begin position="190"/>
        <end position="235"/>
    </location>
</feature>
<dbReference type="Gene3D" id="2.60.40.790">
    <property type="match status" value="1"/>
</dbReference>
<evidence type="ECO:0000313" key="3">
    <source>
        <dbReference type="Proteomes" id="UP000649617"/>
    </source>
</evidence>
<organism evidence="2 3">
    <name type="scientific">Symbiodinium pilosum</name>
    <name type="common">Dinoflagellate</name>
    <dbReference type="NCBI Taxonomy" id="2952"/>
    <lineage>
        <taxon>Eukaryota</taxon>
        <taxon>Sar</taxon>
        <taxon>Alveolata</taxon>
        <taxon>Dinophyceae</taxon>
        <taxon>Suessiales</taxon>
        <taxon>Symbiodiniaceae</taxon>
        <taxon>Symbiodinium</taxon>
    </lineage>
</organism>
<accession>A0A812NY20</accession>
<proteinExistence type="predicted"/>
<name>A0A812NY20_SYMPI</name>
<dbReference type="AlphaFoldDB" id="A0A812NY20"/>
<dbReference type="Proteomes" id="UP000649617">
    <property type="component" value="Unassembled WGS sequence"/>
</dbReference>
<comment type="caution">
    <text evidence="2">The sequence shown here is derived from an EMBL/GenBank/DDBJ whole genome shotgun (WGS) entry which is preliminary data.</text>
</comment>
<gene>
    <name evidence="2" type="ORF">SPIL2461_LOCUS6996</name>
</gene>
<reference evidence="2" key="1">
    <citation type="submission" date="2021-02" db="EMBL/GenBank/DDBJ databases">
        <authorList>
            <person name="Dougan E. K."/>
            <person name="Rhodes N."/>
            <person name="Thang M."/>
            <person name="Chan C."/>
        </authorList>
    </citation>
    <scope>NUCLEOTIDE SEQUENCE</scope>
</reference>
<dbReference type="OrthoDB" id="428174at2759"/>
<protein>
    <submittedName>
        <fullName evidence="2">Uncharacterized protein</fullName>
    </submittedName>
</protein>
<feature type="non-terminal residue" evidence="2">
    <location>
        <position position="365"/>
    </location>
</feature>
<evidence type="ECO:0000256" key="1">
    <source>
        <dbReference type="SAM" id="MobiDB-lite"/>
    </source>
</evidence>
<keyword evidence="3" id="KW-1185">Reference proteome</keyword>
<feature type="region of interest" description="Disordered" evidence="1">
    <location>
        <begin position="101"/>
        <end position="128"/>
    </location>
</feature>
<feature type="compositionally biased region" description="Basic and acidic residues" evidence="1">
    <location>
        <begin position="208"/>
        <end position="225"/>
    </location>
</feature>
<dbReference type="InterPro" id="IPR008978">
    <property type="entry name" value="HSP20-like_chaperone"/>
</dbReference>